<evidence type="ECO:0000313" key="3">
    <source>
        <dbReference type="Proteomes" id="UP000198287"/>
    </source>
</evidence>
<accession>A0A226D959</accession>
<reference evidence="2 3" key="1">
    <citation type="submission" date="2015-12" db="EMBL/GenBank/DDBJ databases">
        <title>The genome of Folsomia candida.</title>
        <authorList>
            <person name="Faddeeva A."/>
            <person name="Derks M.F."/>
            <person name="Anvar Y."/>
            <person name="Smit S."/>
            <person name="Van Straalen N."/>
            <person name="Roelofs D."/>
        </authorList>
    </citation>
    <scope>NUCLEOTIDE SEQUENCE [LARGE SCALE GENOMIC DNA]</scope>
    <source>
        <strain evidence="2 3">VU population</strain>
        <tissue evidence="2">Whole body</tissue>
    </source>
</reference>
<sequence length="117" mass="13068">MRFTERTVSNTRYTSKCYFKNVETLGQRCLIAIRNWKLGVSCCFWSSLGDCYITTVALIGIMIVQPSLPRFFGVLKIGCPSVNFAIDMLQTWIFAVLAQAFCFVVATMCTGVLAVVT</sequence>
<keyword evidence="1" id="KW-0472">Membrane</keyword>
<comment type="caution">
    <text evidence="2">The sequence shown here is derived from an EMBL/GenBank/DDBJ whole genome shotgun (WGS) entry which is preliminary data.</text>
</comment>
<evidence type="ECO:0000313" key="2">
    <source>
        <dbReference type="EMBL" id="OXA42085.1"/>
    </source>
</evidence>
<proteinExistence type="predicted"/>
<feature type="transmembrane region" description="Helical" evidence="1">
    <location>
        <begin position="92"/>
        <end position="116"/>
    </location>
</feature>
<gene>
    <name evidence="2" type="ORF">Fcan01_23319</name>
</gene>
<dbReference type="AlphaFoldDB" id="A0A226D959"/>
<keyword evidence="1" id="KW-0812">Transmembrane</keyword>
<dbReference type="EMBL" id="LNIX01000027">
    <property type="protein sequence ID" value="OXA42085.1"/>
    <property type="molecule type" value="Genomic_DNA"/>
</dbReference>
<keyword evidence="1" id="KW-1133">Transmembrane helix</keyword>
<evidence type="ECO:0000256" key="1">
    <source>
        <dbReference type="SAM" id="Phobius"/>
    </source>
</evidence>
<organism evidence="2 3">
    <name type="scientific">Folsomia candida</name>
    <name type="common">Springtail</name>
    <dbReference type="NCBI Taxonomy" id="158441"/>
    <lineage>
        <taxon>Eukaryota</taxon>
        <taxon>Metazoa</taxon>
        <taxon>Ecdysozoa</taxon>
        <taxon>Arthropoda</taxon>
        <taxon>Hexapoda</taxon>
        <taxon>Collembola</taxon>
        <taxon>Entomobryomorpha</taxon>
        <taxon>Isotomoidea</taxon>
        <taxon>Isotomidae</taxon>
        <taxon>Proisotominae</taxon>
        <taxon>Folsomia</taxon>
    </lineage>
</organism>
<keyword evidence="3" id="KW-1185">Reference proteome</keyword>
<feature type="transmembrane region" description="Helical" evidence="1">
    <location>
        <begin position="38"/>
        <end position="64"/>
    </location>
</feature>
<dbReference type="Proteomes" id="UP000198287">
    <property type="component" value="Unassembled WGS sequence"/>
</dbReference>
<name>A0A226D959_FOLCA</name>
<protein>
    <submittedName>
        <fullName evidence="2">Uncharacterized protein</fullName>
    </submittedName>
</protein>